<feature type="transmembrane region" description="Helical" evidence="2">
    <location>
        <begin position="224"/>
        <end position="244"/>
    </location>
</feature>
<proteinExistence type="predicted"/>
<feature type="region of interest" description="Disordered" evidence="1">
    <location>
        <begin position="1"/>
        <end position="37"/>
    </location>
</feature>
<evidence type="ECO:0000256" key="2">
    <source>
        <dbReference type="SAM" id="Phobius"/>
    </source>
</evidence>
<accession>A0A3N4RN14</accession>
<evidence type="ECO:0000256" key="1">
    <source>
        <dbReference type="SAM" id="MobiDB-lite"/>
    </source>
</evidence>
<feature type="transmembrane region" description="Helical" evidence="2">
    <location>
        <begin position="51"/>
        <end position="71"/>
    </location>
</feature>
<evidence type="ECO:0000313" key="4">
    <source>
        <dbReference type="Proteomes" id="UP000266906"/>
    </source>
</evidence>
<keyword evidence="2" id="KW-0812">Transmembrane</keyword>
<evidence type="ECO:0000313" key="3">
    <source>
        <dbReference type="EMBL" id="RPE32211.1"/>
    </source>
</evidence>
<organism evidence="3 4">
    <name type="scientific">Kitasatospora cineracea</name>
    <dbReference type="NCBI Taxonomy" id="88074"/>
    <lineage>
        <taxon>Bacteria</taxon>
        <taxon>Bacillati</taxon>
        <taxon>Actinomycetota</taxon>
        <taxon>Actinomycetes</taxon>
        <taxon>Kitasatosporales</taxon>
        <taxon>Streptomycetaceae</taxon>
        <taxon>Kitasatospora</taxon>
    </lineage>
</organism>
<protein>
    <recommendedName>
        <fullName evidence="5">Secreted protein</fullName>
    </recommendedName>
</protein>
<dbReference type="RefSeq" id="WP_123817205.1">
    <property type="nucleotide sequence ID" value="NZ_RKQG01000001.1"/>
</dbReference>
<name>A0A3N4RN14_9ACTN</name>
<keyword evidence="2" id="KW-1133">Transmembrane helix</keyword>
<dbReference type="Proteomes" id="UP000266906">
    <property type="component" value="Unassembled WGS sequence"/>
</dbReference>
<reference evidence="3 4" key="1">
    <citation type="submission" date="2018-11" db="EMBL/GenBank/DDBJ databases">
        <title>Sequencing the genomes of 1000 actinobacteria strains.</title>
        <authorList>
            <person name="Klenk H.-P."/>
        </authorList>
    </citation>
    <scope>NUCLEOTIDE SEQUENCE [LARGE SCALE GENOMIC DNA]</scope>
    <source>
        <strain evidence="3 4">DSM 44781</strain>
    </source>
</reference>
<comment type="caution">
    <text evidence="3">The sequence shown here is derived from an EMBL/GenBank/DDBJ whole genome shotgun (WGS) entry which is preliminary data.</text>
</comment>
<evidence type="ECO:0008006" key="5">
    <source>
        <dbReference type="Google" id="ProtNLM"/>
    </source>
</evidence>
<gene>
    <name evidence="3" type="ORF">EDD38_0457</name>
</gene>
<keyword evidence="2" id="KW-0472">Membrane</keyword>
<dbReference type="AlphaFoldDB" id="A0A3N4RN14"/>
<sequence>MAAQTQGGVLAPPPGPAPGRAPDRVAEPGRGPLSAPLARLRTAARTPPGRLRTAGAVLVALALLFSVTAAWQSADRAGAARQLASRSEPLSQDAAELYRSLADADATAAAGFLMASAEPPEVRKRYQDDLATAARLIPQAAARSGASADAQRRLAELSEQLPRYAGLVETARAINREGLPLGGAYLRYASDYLQKTVLPNAQKLADTEAAALDGDYDAAAAEPWAALVLGVLLLGALGRYQVLLFRRTNRVFNPGLLTASAAVLVALVWTVGGTVAAGTGLHEARTQGIDPLRALNRVRVEGLQAHTAENLDLVSRGATEAYNERWTSLSRTLNGSPRNAGSVAGLTAAPPARAGDRLAEAQRWYGEWQRRHAAAAELDASGDYEGALRQTLAPGRDDTAEAAFNAAEQQWEQAGRAEQAAFDSAAGGVGGALAVQAVAAALLAALAVGGTVRGIGRRLAEYR</sequence>
<keyword evidence="4" id="KW-1185">Reference proteome</keyword>
<feature type="transmembrane region" description="Helical" evidence="2">
    <location>
        <begin position="256"/>
        <end position="277"/>
    </location>
</feature>
<dbReference type="EMBL" id="RKQG01000001">
    <property type="protein sequence ID" value="RPE32211.1"/>
    <property type="molecule type" value="Genomic_DNA"/>
</dbReference>